<dbReference type="InterPro" id="IPR045187">
    <property type="entry name" value="CcO_II"/>
</dbReference>
<evidence type="ECO:0000256" key="2">
    <source>
        <dbReference type="ARBA" id="ARBA00007866"/>
    </source>
</evidence>
<comment type="catalytic activity">
    <reaction evidence="8">
        <text>4 Fe(II)-[cytochrome c] + O2 + 8 H(+)(in) = 4 Fe(III)-[cytochrome c] + 2 H2O + 4 H(+)(out)</text>
        <dbReference type="Rhea" id="RHEA:11436"/>
        <dbReference type="Rhea" id="RHEA-COMP:10350"/>
        <dbReference type="Rhea" id="RHEA-COMP:14399"/>
        <dbReference type="ChEBI" id="CHEBI:15377"/>
        <dbReference type="ChEBI" id="CHEBI:15378"/>
        <dbReference type="ChEBI" id="CHEBI:15379"/>
        <dbReference type="ChEBI" id="CHEBI:29033"/>
        <dbReference type="ChEBI" id="CHEBI:29034"/>
        <dbReference type="EC" id="7.1.1.9"/>
    </reaction>
</comment>
<dbReference type="AlphaFoldDB" id="A0A1H7LQX7"/>
<dbReference type="Pfam" id="PF00116">
    <property type="entry name" value="COX2"/>
    <property type="match status" value="1"/>
</dbReference>
<feature type="domain" description="Cytochrome oxidase subunit II copper A binding" evidence="10">
    <location>
        <begin position="91"/>
        <end position="200"/>
    </location>
</feature>
<evidence type="ECO:0000256" key="8">
    <source>
        <dbReference type="ARBA" id="ARBA00047816"/>
    </source>
</evidence>
<comment type="similarity">
    <text evidence="2">Belongs to the cytochrome c oxidase subunit 2 family.</text>
</comment>
<organism evidence="11 12">
    <name type="scientific">Jannaschia helgolandensis</name>
    <dbReference type="NCBI Taxonomy" id="188906"/>
    <lineage>
        <taxon>Bacteria</taxon>
        <taxon>Pseudomonadati</taxon>
        <taxon>Pseudomonadota</taxon>
        <taxon>Alphaproteobacteria</taxon>
        <taxon>Rhodobacterales</taxon>
        <taxon>Roseobacteraceae</taxon>
        <taxon>Jannaschia</taxon>
    </lineage>
</organism>
<dbReference type="InterPro" id="IPR002429">
    <property type="entry name" value="CcO_II-like_C"/>
</dbReference>
<evidence type="ECO:0000256" key="6">
    <source>
        <dbReference type="ARBA" id="ARBA00023008"/>
    </source>
</evidence>
<reference evidence="11 12" key="1">
    <citation type="submission" date="2016-10" db="EMBL/GenBank/DDBJ databases">
        <authorList>
            <person name="de Groot N.N."/>
        </authorList>
    </citation>
    <scope>NUCLEOTIDE SEQUENCE [LARGE SCALE GENOMIC DNA]</scope>
    <source>
        <strain evidence="11 12">DSM 14858</strain>
    </source>
</reference>
<dbReference type="Proteomes" id="UP000199283">
    <property type="component" value="Unassembled WGS sequence"/>
</dbReference>
<keyword evidence="6" id="KW-0186">Copper</keyword>
<dbReference type="GO" id="GO:0004129">
    <property type="term" value="F:cytochrome-c oxidase activity"/>
    <property type="evidence" value="ECO:0007669"/>
    <property type="project" value="UniProtKB-EC"/>
</dbReference>
<gene>
    <name evidence="11" type="ORF">SAMN04488526_1800</name>
</gene>
<evidence type="ECO:0000256" key="1">
    <source>
        <dbReference type="ARBA" id="ARBA00004370"/>
    </source>
</evidence>
<evidence type="ECO:0000259" key="10">
    <source>
        <dbReference type="PROSITE" id="PS50857"/>
    </source>
</evidence>
<evidence type="ECO:0000256" key="5">
    <source>
        <dbReference type="ARBA" id="ARBA00022982"/>
    </source>
</evidence>
<evidence type="ECO:0000313" key="12">
    <source>
        <dbReference type="Proteomes" id="UP000199283"/>
    </source>
</evidence>
<dbReference type="PANTHER" id="PTHR22888">
    <property type="entry name" value="CYTOCHROME C OXIDASE, SUBUNIT II"/>
    <property type="match status" value="1"/>
</dbReference>
<evidence type="ECO:0000256" key="7">
    <source>
        <dbReference type="ARBA" id="ARBA00023136"/>
    </source>
</evidence>
<dbReference type="InterPro" id="IPR008972">
    <property type="entry name" value="Cupredoxin"/>
</dbReference>
<dbReference type="Gene3D" id="2.60.40.420">
    <property type="entry name" value="Cupredoxins - blue copper proteins"/>
    <property type="match status" value="1"/>
</dbReference>
<keyword evidence="12" id="KW-1185">Reference proteome</keyword>
<accession>A0A1H7LQX7</accession>
<dbReference type="PROSITE" id="PS50857">
    <property type="entry name" value="COX2_CUA"/>
    <property type="match status" value="1"/>
</dbReference>
<protein>
    <submittedName>
        <fullName evidence="11">Cytochrome C oxidase subunit II, substrate-binding</fullName>
    </submittedName>
</protein>
<evidence type="ECO:0000256" key="9">
    <source>
        <dbReference type="SAM" id="Phobius"/>
    </source>
</evidence>
<dbReference type="SUPFAM" id="SSF49503">
    <property type="entry name" value="Cupredoxins"/>
    <property type="match status" value="1"/>
</dbReference>
<dbReference type="GO" id="GO:0005507">
    <property type="term" value="F:copper ion binding"/>
    <property type="evidence" value="ECO:0007669"/>
    <property type="project" value="InterPro"/>
</dbReference>
<comment type="subcellular location">
    <subcellularLocation>
        <location evidence="1">Membrane</location>
    </subcellularLocation>
</comment>
<keyword evidence="9" id="KW-1133">Transmembrane helix</keyword>
<keyword evidence="7 9" id="KW-0472">Membrane</keyword>
<dbReference type="PROSITE" id="PS00078">
    <property type="entry name" value="COX2"/>
    <property type="match status" value="1"/>
</dbReference>
<proteinExistence type="inferred from homology"/>
<dbReference type="PANTHER" id="PTHR22888:SF9">
    <property type="entry name" value="CYTOCHROME C OXIDASE SUBUNIT 2"/>
    <property type="match status" value="1"/>
</dbReference>
<dbReference type="InterPro" id="IPR001505">
    <property type="entry name" value="Copper_CuA"/>
</dbReference>
<sequence>MENALGLTGYQATMMTIVFALGILGIGGLLMAIFWPKRWKMKYRMEIGFVVLLAVLVWYADRKSTEVYSAYQADLNESGELSVDGYEAAGEFDRTLRVIAFQWGFAFLTEEDEISRNAAVVQPGERVLFEIISNDVIHGFNIPAVGITTEFGPGENRQVWIRAPKEPGKYLIQCLNYCGVGHAQMKAWLVVEGPEEGGEV</sequence>
<keyword evidence="5" id="KW-0249">Electron transport</keyword>
<evidence type="ECO:0000313" key="11">
    <source>
        <dbReference type="EMBL" id="SEL01316.1"/>
    </source>
</evidence>
<keyword evidence="4" id="KW-0479">Metal-binding</keyword>
<keyword evidence="3" id="KW-0813">Transport</keyword>
<feature type="transmembrane region" description="Helical" evidence="9">
    <location>
        <begin position="12"/>
        <end position="36"/>
    </location>
</feature>
<dbReference type="CDD" id="cd13842">
    <property type="entry name" value="CuRO_HCO_II_like"/>
    <property type="match status" value="1"/>
</dbReference>
<dbReference type="STRING" id="188906.SAMN04488526_1800"/>
<keyword evidence="9" id="KW-0812">Transmembrane</keyword>
<name>A0A1H7LQX7_9RHOB</name>
<evidence type="ECO:0000256" key="3">
    <source>
        <dbReference type="ARBA" id="ARBA00022448"/>
    </source>
</evidence>
<dbReference type="OrthoDB" id="9781261at2"/>
<dbReference type="GO" id="GO:0016020">
    <property type="term" value="C:membrane"/>
    <property type="evidence" value="ECO:0007669"/>
    <property type="project" value="UniProtKB-SubCell"/>
</dbReference>
<dbReference type="GO" id="GO:0042773">
    <property type="term" value="P:ATP synthesis coupled electron transport"/>
    <property type="evidence" value="ECO:0007669"/>
    <property type="project" value="TreeGrafter"/>
</dbReference>
<dbReference type="EMBL" id="FNZQ01000002">
    <property type="protein sequence ID" value="SEL01316.1"/>
    <property type="molecule type" value="Genomic_DNA"/>
</dbReference>
<evidence type="ECO:0000256" key="4">
    <source>
        <dbReference type="ARBA" id="ARBA00022723"/>
    </source>
</evidence>
<dbReference type="RefSeq" id="WP_092761933.1">
    <property type="nucleotide sequence ID" value="NZ_FNZQ01000002.1"/>
</dbReference>